<dbReference type="OrthoDB" id="9805883at2"/>
<dbReference type="GeneID" id="94367430"/>
<dbReference type="AlphaFoldDB" id="A0A2U2C458"/>
<dbReference type="InterPro" id="IPR051034">
    <property type="entry name" value="Mito_Enoyl-ACP_Reductase"/>
</dbReference>
<evidence type="ECO:0000259" key="5">
    <source>
        <dbReference type="Pfam" id="PF08240"/>
    </source>
</evidence>
<dbReference type="Proteomes" id="UP000244940">
    <property type="component" value="Unassembled WGS sequence"/>
</dbReference>
<evidence type="ECO:0000256" key="2">
    <source>
        <dbReference type="ARBA" id="ARBA00022857"/>
    </source>
</evidence>
<protein>
    <submittedName>
        <fullName evidence="6">Alcohol dehydrogenase</fullName>
    </submittedName>
</protein>
<keyword evidence="3" id="KW-0809">Transit peptide</keyword>
<organism evidence="6 7">
    <name type="scientific">Pararhodobacter marinus</name>
    <dbReference type="NCBI Taxonomy" id="2184063"/>
    <lineage>
        <taxon>Bacteria</taxon>
        <taxon>Pseudomonadati</taxon>
        <taxon>Pseudomonadota</taxon>
        <taxon>Alphaproteobacteria</taxon>
        <taxon>Rhodobacterales</taxon>
        <taxon>Paracoccaceae</taxon>
        <taxon>Pararhodobacter</taxon>
    </lineage>
</organism>
<keyword evidence="4" id="KW-0560">Oxidoreductase</keyword>
<comment type="similarity">
    <text evidence="1">Belongs to the zinc-containing alcohol dehydrogenase family. Quinone oxidoreductase subfamily.</text>
</comment>
<keyword evidence="2" id="KW-0521">NADP</keyword>
<comment type="caution">
    <text evidence="6">The sequence shown here is derived from an EMBL/GenBank/DDBJ whole genome shotgun (WGS) entry which is preliminary data.</text>
</comment>
<feature type="domain" description="Alcohol dehydrogenase-like N-terminal" evidence="5">
    <location>
        <begin position="30"/>
        <end position="89"/>
    </location>
</feature>
<evidence type="ECO:0000313" key="7">
    <source>
        <dbReference type="Proteomes" id="UP000244940"/>
    </source>
</evidence>
<evidence type="ECO:0000256" key="3">
    <source>
        <dbReference type="ARBA" id="ARBA00022946"/>
    </source>
</evidence>
<evidence type="ECO:0000313" key="6">
    <source>
        <dbReference type="EMBL" id="PWE26631.1"/>
    </source>
</evidence>
<proteinExistence type="inferred from homology"/>
<dbReference type="InterPro" id="IPR036291">
    <property type="entry name" value="NAD(P)-bd_dom_sf"/>
</dbReference>
<accession>A0A2U2C458</accession>
<dbReference type="Pfam" id="PF08240">
    <property type="entry name" value="ADH_N"/>
    <property type="match status" value="1"/>
</dbReference>
<dbReference type="PANTHER" id="PTHR43981">
    <property type="entry name" value="ENOYL-[ACYL-CARRIER-PROTEIN] REDUCTASE, MITOCHONDRIAL"/>
    <property type="match status" value="1"/>
</dbReference>
<keyword evidence="7" id="KW-1185">Reference proteome</keyword>
<dbReference type="InterPro" id="IPR013154">
    <property type="entry name" value="ADH-like_N"/>
</dbReference>
<sequence>MRNPALIYRRFGPPGDALRLEPLDLPPQPDGRIRVAMLLAPVNPSDLIPVTGAYAHRITLPQIAGYEGVGRVIAAPPEHEYLRGRRVLPLRSGGTWRRVLDCAPDWAVPVPDDIPDEDAARAYINPMAAAHLLARWPVSGRRVLLSGAGAHCASLLARGALRQGAVSVQGIYRSPSRRAALLAQGVEPLAMDDLPAIREAARQADVTFDALGGPVATAILEAMRPGSDFVGYGLLTGLPVGPKSPPRAGYHRFHLRESQAALTPRDWQKAFAAIWDDLRESPPPEGRRFALSDWRAALHSAGEPGAPKPLLDLT</sequence>
<dbReference type="SUPFAM" id="SSF51735">
    <property type="entry name" value="NAD(P)-binding Rossmann-fold domains"/>
    <property type="match status" value="1"/>
</dbReference>
<evidence type="ECO:0000256" key="4">
    <source>
        <dbReference type="ARBA" id="ARBA00023002"/>
    </source>
</evidence>
<dbReference type="CDD" id="cd05282">
    <property type="entry name" value="ETR_like"/>
    <property type="match status" value="1"/>
</dbReference>
<dbReference type="GO" id="GO:0016491">
    <property type="term" value="F:oxidoreductase activity"/>
    <property type="evidence" value="ECO:0007669"/>
    <property type="project" value="UniProtKB-KW"/>
</dbReference>
<dbReference type="GO" id="GO:0006631">
    <property type="term" value="P:fatty acid metabolic process"/>
    <property type="evidence" value="ECO:0007669"/>
    <property type="project" value="TreeGrafter"/>
</dbReference>
<dbReference type="InterPro" id="IPR011032">
    <property type="entry name" value="GroES-like_sf"/>
</dbReference>
<evidence type="ECO:0000256" key="1">
    <source>
        <dbReference type="ARBA" id="ARBA00010371"/>
    </source>
</evidence>
<gene>
    <name evidence="6" type="ORF">C4N9_21270</name>
</gene>
<dbReference type="EMBL" id="QEYD01000018">
    <property type="protein sequence ID" value="PWE26631.1"/>
    <property type="molecule type" value="Genomic_DNA"/>
</dbReference>
<dbReference type="RefSeq" id="WP_109535355.1">
    <property type="nucleotide sequence ID" value="NZ_QEYD01000018.1"/>
</dbReference>
<dbReference type="Gene3D" id="3.90.180.10">
    <property type="entry name" value="Medium-chain alcohol dehydrogenases, catalytic domain"/>
    <property type="match status" value="1"/>
</dbReference>
<reference evidence="6 7" key="1">
    <citation type="submission" date="2018-05" db="EMBL/GenBank/DDBJ databases">
        <title>Pararhodobacter marina sp. nov., isolated from deep-sea water of the Indian Ocean.</title>
        <authorList>
            <person name="Lai Q.Sr."/>
            <person name="Liu X."/>
            <person name="Shao Z."/>
        </authorList>
    </citation>
    <scope>NUCLEOTIDE SEQUENCE [LARGE SCALE GENOMIC DNA]</scope>
    <source>
        <strain evidence="6 7">CIC4N-9</strain>
    </source>
</reference>
<dbReference type="Gene3D" id="3.40.50.720">
    <property type="entry name" value="NAD(P)-binding Rossmann-like Domain"/>
    <property type="match status" value="1"/>
</dbReference>
<dbReference type="SUPFAM" id="SSF50129">
    <property type="entry name" value="GroES-like"/>
    <property type="match status" value="1"/>
</dbReference>
<dbReference type="PANTHER" id="PTHR43981:SF2">
    <property type="entry name" value="ENOYL-[ACYL-CARRIER-PROTEIN] REDUCTASE, MITOCHONDRIAL"/>
    <property type="match status" value="1"/>
</dbReference>
<name>A0A2U2C458_9RHOB</name>